<evidence type="ECO:0000256" key="8">
    <source>
        <dbReference type="PIRNR" id="PIRNR000355"/>
    </source>
</evidence>
<accession>A0A9W3JVQ3</accession>
<protein>
    <recommendedName>
        <fullName evidence="8">Ribonucleoside-diphosphate reductase subunit beta</fullName>
        <ecNumber evidence="8">1.17.4.1</ecNumber>
    </recommendedName>
</protein>
<feature type="binding site" evidence="10">
    <location>
        <position position="107"/>
    </location>
    <ligand>
        <name>Fe cation</name>
        <dbReference type="ChEBI" id="CHEBI:24875"/>
        <label>1</label>
    </ligand>
</feature>
<dbReference type="KEGG" id="btn:BTF1_31692"/>
<dbReference type="Gene3D" id="1.10.620.20">
    <property type="entry name" value="Ribonucleotide Reductase, subunit A"/>
    <property type="match status" value="1"/>
</dbReference>
<keyword evidence="5 8" id="KW-0408">Iron</keyword>
<keyword evidence="3 8" id="KW-0479">Metal-binding</keyword>
<feature type="binding site" evidence="10">
    <location>
        <position position="73"/>
    </location>
    <ligand>
        <name>Fe cation</name>
        <dbReference type="ChEBI" id="CHEBI:24875"/>
        <label>1</label>
    </ligand>
</feature>
<dbReference type="Pfam" id="PF00268">
    <property type="entry name" value="Ribonuc_red_sm"/>
    <property type="match status" value="1"/>
</dbReference>
<proteinExistence type="inferred from homology"/>
<evidence type="ECO:0000313" key="11">
    <source>
        <dbReference type="EMBL" id="AFQ30438.1"/>
    </source>
</evidence>
<comment type="subunit">
    <text evidence="2">Tetramer of two alpha and two beta subunits.</text>
</comment>
<feature type="binding site" evidence="10">
    <location>
        <position position="104"/>
    </location>
    <ligand>
        <name>Fe cation</name>
        <dbReference type="ChEBI" id="CHEBI:24875"/>
        <label>2</label>
    </ligand>
</feature>
<sequence length="342" mass="39489">MISTRSVDLKKHKAVNWTKYNTEYIESIYNQMRQQFWLENEIPVSKDKNVWDMLPKDQKEVYKKVLGGLTLLDTKQGGEGMPLVSLHMEDPQKKAIINFMAMMEDIHAKSYSHIFMTLCENEEVDAVFDWVEENPFLQKKADIITGHYRKLLKPDVDPKELYMAIVASVFLESFLFYSGFFYPLFLAGQGQLTASGEIIALILRDEAIHGVTGGIFAQEIYENQLTEAEQQEVDKEAIQLLEMLYANELDYTNDVYAPLGKDMIEEVNKFLRYNANKAMMNLGYDQYFDDEYVNPIVQNGLQTKTKQHDFFSVKGNGYVKAINVEEVRDEDFVFEGLPSYAA</sequence>
<feature type="binding site" evidence="10">
    <location>
        <position position="104"/>
    </location>
    <ligand>
        <name>Fe cation</name>
        <dbReference type="ChEBI" id="CHEBI:24875"/>
        <label>1</label>
    </ligand>
</feature>
<dbReference type="InterPro" id="IPR033909">
    <property type="entry name" value="RNR_small"/>
</dbReference>
<comment type="similarity">
    <text evidence="1 8">Belongs to the ribonucleoside diphosphate reductase small chain family.</text>
</comment>
<gene>
    <name evidence="11" type="primary">nrdF</name>
    <name evidence="11" type="ORF">BTF1_31692</name>
</gene>
<dbReference type="NCBIfam" id="TIGR04171">
    <property type="entry name" value="RNR_1b_NrdF"/>
    <property type="match status" value="1"/>
</dbReference>
<dbReference type="GO" id="GO:0004748">
    <property type="term" value="F:ribonucleoside-diphosphate reductase activity, thioredoxin disulfide as acceptor"/>
    <property type="evidence" value="ECO:0007669"/>
    <property type="project" value="UniProtKB-EC"/>
</dbReference>
<dbReference type="EC" id="1.17.4.1" evidence="8"/>
<evidence type="ECO:0000313" key="12">
    <source>
        <dbReference type="Proteomes" id="UP000005257"/>
    </source>
</evidence>
<dbReference type="PANTHER" id="PTHR23409:SF18">
    <property type="entry name" value="RIBONUCLEOSIDE-DIPHOSPHATE REDUCTASE SUBUNIT M2"/>
    <property type="match status" value="1"/>
</dbReference>
<evidence type="ECO:0000256" key="2">
    <source>
        <dbReference type="ARBA" id="ARBA00011209"/>
    </source>
</evidence>
<dbReference type="PROSITE" id="PS00368">
    <property type="entry name" value="RIBORED_SMALL"/>
    <property type="match status" value="1"/>
</dbReference>
<reference evidence="11 12" key="1">
    <citation type="journal article" date="2013" name="Genome Announc.">
        <title>Complete Genome Sequence of Bacillus thuringiensis Serovar Israelensis Strain HD-789.</title>
        <authorList>
            <person name="Doggett N.A."/>
            <person name="Stubben C.J."/>
            <person name="Chertkov O."/>
            <person name="Bruce D.C."/>
            <person name="Detter J.C."/>
            <person name="Johnson S.L."/>
            <person name="Han C.S."/>
        </authorList>
    </citation>
    <scope>NUCLEOTIDE SEQUENCE [LARGE SCALE GENOMIC DNA]</scope>
    <source>
        <strain evidence="11 12">HD-789</strain>
    </source>
</reference>
<keyword evidence="11" id="KW-0614">Plasmid</keyword>
<dbReference type="CDD" id="cd01049">
    <property type="entry name" value="RNRR2"/>
    <property type="match status" value="1"/>
</dbReference>
<dbReference type="InterPro" id="IPR012348">
    <property type="entry name" value="RNR-like"/>
</dbReference>
<dbReference type="SUPFAM" id="SSF47240">
    <property type="entry name" value="Ferritin-like"/>
    <property type="match status" value="1"/>
</dbReference>
<evidence type="ECO:0000256" key="3">
    <source>
        <dbReference type="ARBA" id="ARBA00022723"/>
    </source>
</evidence>
<dbReference type="AlphaFoldDB" id="A0A9W3JVQ3"/>
<dbReference type="InterPro" id="IPR026494">
    <property type="entry name" value="RNR_NrdF-like"/>
</dbReference>
<dbReference type="PIRSF" id="PIRSF000355">
    <property type="entry name" value="NrdB"/>
    <property type="match status" value="1"/>
</dbReference>
<evidence type="ECO:0000256" key="1">
    <source>
        <dbReference type="ARBA" id="ARBA00009303"/>
    </source>
</evidence>
<evidence type="ECO:0000256" key="10">
    <source>
        <dbReference type="PIRSR" id="PIRSR000355-2"/>
    </source>
</evidence>
<dbReference type="GO" id="GO:0009263">
    <property type="term" value="P:deoxyribonucleotide biosynthetic process"/>
    <property type="evidence" value="ECO:0007669"/>
    <property type="project" value="UniProtKB-KW"/>
</dbReference>
<evidence type="ECO:0000256" key="6">
    <source>
        <dbReference type="ARBA" id="ARBA00023116"/>
    </source>
</evidence>
<feature type="binding site" evidence="10">
    <location>
        <position position="206"/>
    </location>
    <ligand>
        <name>Fe cation</name>
        <dbReference type="ChEBI" id="CHEBI:24875"/>
        <label>2</label>
    </ligand>
</feature>
<name>A0A9W3JVQ3_BACTU</name>
<evidence type="ECO:0000256" key="4">
    <source>
        <dbReference type="ARBA" id="ARBA00023002"/>
    </source>
</evidence>
<dbReference type="EMBL" id="CP003765">
    <property type="protein sequence ID" value="AFQ30438.1"/>
    <property type="molecule type" value="Genomic_DNA"/>
</dbReference>
<dbReference type="InterPro" id="IPR000358">
    <property type="entry name" value="RNR_small_fam"/>
</dbReference>
<comment type="catalytic activity">
    <reaction evidence="7 8">
        <text>a 2'-deoxyribonucleoside 5'-diphosphate + [thioredoxin]-disulfide + H2O = a ribonucleoside 5'-diphosphate + [thioredoxin]-dithiol</text>
        <dbReference type="Rhea" id="RHEA:23252"/>
        <dbReference type="Rhea" id="RHEA-COMP:10698"/>
        <dbReference type="Rhea" id="RHEA-COMP:10700"/>
        <dbReference type="ChEBI" id="CHEBI:15377"/>
        <dbReference type="ChEBI" id="CHEBI:29950"/>
        <dbReference type="ChEBI" id="CHEBI:50058"/>
        <dbReference type="ChEBI" id="CHEBI:57930"/>
        <dbReference type="ChEBI" id="CHEBI:73316"/>
        <dbReference type="EC" id="1.17.4.1"/>
    </reaction>
</comment>
<dbReference type="InterPro" id="IPR009078">
    <property type="entry name" value="Ferritin-like_SF"/>
</dbReference>
<keyword evidence="6 8" id="KW-0215">Deoxyribonucleotide synthesis</keyword>
<dbReference type="NCBIfam" id="NF007183">
    <property type="entry name" value="PRK09614.1-2"/>
    <property type="match status" value="1"/>
</dbReference>
<keyword evidence="4 8" id="KW-0560">Oxidoreductase</keyword>
<evidence type="ECO:0000256" key="9">
    <source>
        <dbReference type="PIRSR" id="PIRSR000355-1"/>
    </source>
</evidence>
<feature type="binding site" evidence="10">
    <location>
        <position position="209"/>
    </location>
    <ligand>
        <name>Fe cation</name>
        <dbReference type="ChEBI" id="CHEBI:24875"/>
        <label>2</label>
    </ligand>
</feature>
<comment type="function">
    <text evidence="8">Provides the precursors necessary for DNA synthesis. Catalyzes the biosynthesis of deoxyribonucleotides from the corresponding ribonucleotides.</text>
</comment>
<dbReference type="GO" id="GO:0046872">
    <property type="term" value="F:metal ion binding"/>
    <property type="evidence" value="ECO:0007669"/>
    <property type="project" value="UniProtKB-KW"/>
</dbReference>
<evidence type="ECO:0000256" key="7">
    <source>
        <dbReference type="ARBA" id="ARBA00047754"/>
    </source>
</evidence>
<dbReference type="RefSeq" id="WP_000626116.1">
    <property type="nucleotide sequence ID" value="NC_018509.1"/>
</dbReference>
<comment type="cofactor">
    <cofactor evidence="8 10">
        <name>Fe cation</name>
        <dbReference type="ChEBI" id="CHEBI:24875"/>
    </cofactor>
    <text evidence="8 10">Binds 2 iron ions per subunit.</text>
</comment>
<organism evidence="11 12">
    <name type="scientific">Bacillus thuringiensis HD-789</name>
    <dbReference type="NCBI Taxonomy" id="1217737"/>
    <lineage>
        <taxon>Bacteria</taxon>
        <taxon>Bacillati</taxon>
        <taxon>Bacillota</taxon>
        <taxon>Bacilli</taxon>
        <taxon>Bacillales</taxon>
        <taxon>Bacillaceae</taxon>
        <taxon>Bacillus</taxon>
        <taxon>Bacillus cereus group</taxon>
    </lineage>
</organism>
<feature type="binding site" evidence="10">
    <location>
        <position position="172"/>
    </location>
    <ligand>
        <name>Fe cation</name>
        <dbReference type="ChEBI" id="CHEBI:24875"/>
        <label>2</label>
    </ligand>
</feature>
<evidence type="ECO:0000256" key="5">
    <source>
        <dbReference type="ARBA" id="ARBA00023004"/>
    </source>
</evidence>
<dbReference type="PANTHER" id="PTHR23409">
    <property type="entry name" value="RIBONUCLEOSIDE-DIPHOSPHATE REDUCTASE SMALL CHAIN"/>
    <property type="match status" value="1"/>
</dbReference>
<geneLocation type="plasmid" evidence="11 12">
    <name>pBTHD789-2</name>
</geneLocation>
<dbReference type="GO" id="GO:0005971">
    <property type="term" value="C:ribonucleoside-diphosphate reductase complex"/>
    <property type="evidence" value="ECO:0007669"/>
    <property type="project" value="InterPro"/>
</dbReference>
<feature type="active site" evidence="9">
    <location>
        <position position="111"/>
    </location>
</feature>
<dbReference type="Proteomes" id="UP000005257">
    <property type="component" value="Plasmid pBTHD789-2"/>
</dbReference>
<dbReference type="InterPro" id="IPR030475">
    <property type="entry name" value="RNR_small_AS"/>
</dbReference>